<dbReference type="OrthoDB" id="10031169at2759"/>
<feature type="region of interest" description="Disordered" evidence="1">
    <location>
        <begin position="790"/>
        <end position="809"/>
    </location>
</feature>
<evidence type="ECO:0000256" key="1">
    <source>
        <dbReference type="SAM" id="MobiDB-lite"/>
    </source>
</evidence>
<comment type="caution">
    <text evidence="2">The sequence shown here is derived from an EMBL/GenBank/DDBJ whole genome shotgun (WGS) entry which is preliminary data.</text>
</comment>
<feature type="compositionally biased region" description="Basic and acidic residues" evidence="1">
    <location>
        <begin position="762"/>
        <end position="780"/>
    </location>
</feature>
<sequence length="968" mass="108079">MKDTEEDWQDPLLDVSIPYNSLAPYALTCYQLDEDLQDLISFFSTLSREDLAYHINETSFESKLRILKNVLLVQPRKLVNSRKELSYGRPENSEGLNKNIGISNAESKLKLQRSESSATDSGVLDSLNSDIRIADESVAGADMVGSGQGLANSQVIDGAVQVTNLTHKMDCNSGDSMSADNSNMLMTFFKELEAAKLFENLESFSGILAAHSIHLRILQNVVSDIFKVEELRLRLCSQLAALLNPIILSRLESYNNSLFFTAFTVPSSDCSSVEFQGGSNSLPNPIIYKWPSNSVSIEDYKLYMSRLPLLCFSEVFKLGSCINEFLRTDNNKKATGPNDEQSVDFSDIYADECSVRIKSIESICDHENGPQMDYPLFHVDYGTGCSLNTNSNSAHHPLCTDIAQDSKDIERDVIYVNGKEYSGANGGYERIVFIVAGLVESYWLKLSDAHTDINVDAEKEGFSNDTFKNVDAGNVSVSNPLNRDVSETYEDRDTDSVIIATILLHILSRTFSGGACFDKVSLVYNKPDCIVISPNSKRARPLEMLILPNIALMLSTLRFRLYEVMDNLTVNTQPCFLVDTHVVSRLVPDSGLIESLSYYSFHTLSRTPVGKIPRSIYHHLIKSANVFLSNHVLFTRIKITKRMDSGVQSEYHERAEDDTPKSKIDKLSEDFKDLCEKSSNVQSDKEVDQNNQETVICNSKCLDTDKIIEVTGDDLTIITPGEAALFRMFTNIHDKDAAYNSMENVNLSNSEVSTNKEAIDDRDRYDHETNSNASIKEETKGGSAEFHCSQLTPQREKATPNSPSLTSSGALSAQVKTTCNFGLEDHNEIFHPIDDNYCVSQDCNSLKDQISNNNPLDYLGSGQITSESKENNEHKDNSFYLEFNNQQSNKDVPKLYFYNENIDFLDSCCLTSNIYIASSENSSNLASDLSNMPADSIGAIDQENQQLVHLLQSRRVISQFGIFNIINT</sequence>
<accession>A0A9D5HX30</accession>
<name>A0A9D5HX30_9CRYT</name>
<gene>
    <name evidence="2" type="ORF">OJ253_1968</name>
</gene>
<feature type="region of interest" description="Disordered" evidence="1">
    <location>
        <begin position="762"/>
        <end position="785"/>
    </location>
</feature>
<dbReference type="AlphaFoldDB" id="A0A9D5HX30"/>
<reference evidence="2" key="1">
    <citation type="submission" date="2022-10" db="EMBL/GenBank/DDBJ databases">
        <title>Adaptive evolution leads to modifications in subtelomeric GC content in a zoonotic Cryptosporidium species.</title>
        <authorList>
            <person name="Li J."/>
            <person name="Feng Y."/>
            <person name="Xiao L."/>
        </authorList>
    </citation>
    <scope>NUCLEOTIDE SEQUENCE</scope>
    <source>
        <strain evidence="2">33844</strain>
    </source>
</reference>
<dbReference type="EMBL" id="JAPCXC010000044">
    <property type="protein sequence ID" value="KAJ1608370.1"/>
    <property type="molecule type" value="Genomic_DNA"/>
</dbReference>
<evidence type="ECO:0000313" key="2">
    <source>
        <dbReference type="EMBL" id="KAJ1608370.1"/>
    </source>
</evidence>
<organism evidence="2">
    <name type="scientific">Cryptosporidium canis</name>
    <dbReference type="NCBI Taxonomy" id="195482"/>
    <lineage>
        <taxon>Eukaryota</taxon>
        <taxon>Sar</taxon>
        <taxon>Alveolata</taxon>
        <taxon>Apicomplexa</taxon>
        <taxon>Conoidasida</taxon>
        <taxon>Coccidia</taxon>
        <taxon>Eucoccidiorida</taxon>
        <taxon>Eimeriorina</taxon>
        <taxon>Cryptosporidiidae</taxon>
        <taxon>Cryptosporidium</taxon>
    </lineage>
</organism>
<protein>
    <submittedName>
        <fullName evidence="2">Uncharacterized protein</fullName>
    </submittedName>
</protein>
<proteinExistence type="predicted"/>
<dbReference type="Proteomes" id="UP001067231">
    <property type="component" value="Unassembled WGS sequence"/>
</dbReference>